<organism evidence="2">
    <name type="scientific">marine sediment metagenome</name>
    <dbReference type="NCBI Taxonomy" id="412755"/>
    <lineage>
        <taxon>unclassified sequences</taxon>
        <taxon>metagenomes</taxon>
        <taxon>ecological metagenomes</taxon>
    </lineage>
</organism>
<reference evidence="2" key="1">
    <citation type="journal article" date="2015" name="Nature">
        <title>Complex archaea that bridge the gap between prokaryotes and eukaryotes.</title>
        <authorList>
            <person name="Spang A."/>
            <person name="Saw J.H."/>
            <person name="Jorgensen S.L."/>
            <person name="Zaremba-Niedzwiedzka K."/>
            <person name="Martijn J."/>
            <person name="Lind A.E."/>
            <person name="van Eijk R."/>
            <person name="Schleper C."/>
            <person name="Guy L."/>
            <person name="Ettema T.J."/>
        </authorList>
    </citation>
    <scope>NUCLEOTIDE SEQUENCE</scope>
</reference>
<keyword evidence="1" id="KW-1133">Transmembrane helix</keyword>
<name>A0A0F9AEX7_9ZZZZ</name>
<gene>
    <name evidence="2" type="ORF">LCGC14_2920670</name>
</gene>
<proteinExistence type="predicted"/>
<keyword evidence="1" id="KW-0812">Transmembrane</keyword>
<accession>A0A0F9AEX7</accession>
<evidence type="ECO:0000313" key="2">
    <source>
        <dbReference type="EMBL" id="KKK70766.1"/>
    </source>
</evidence>
<keyword evidence="1" id="KW-0472">Membrane</keyword>
<evidence type="ECO:0000256" key="1">
    <source>
        <dbReference type="SAM" id="Phobius"/>
    </source>
</evidence>
<dbReference type="AlphaFoldDB" id="A0A0F9AEX7"/>
<sequence length="100" mass="11525">MDKQYVWRSWVRWSIKIIVTIVSLYLIWVGMQKAMFETKKSSGYEVLMARPSQPTVEIPYSGGSLYNLGYEVGRGWHQAALDVWDKAEAQEARDVPNVVD</sequence>
<dbReference type="EMBL" id="LAZR01058033">
    <property type="protein sequence ID" value="KKK70766.1"/>
    <property type="molecule type" value="Genomic_DNA"/>
</dbReference>
<comment type="caution">
    <text evidence="2">The sequence shown here is derived from an EMBL/GenBank/DDBJ whole genome shotgun (WGS) entry which is preliminary data.</text>
</comment>
<feature type="transmembrane region" description="Helical" evidence="1">
    <location>
        <begin position="13"/>
        <end position="31"/>
    </location>
</feature>
<protein>
    <submittedName>
        <fullName evidence="2">Uncharacterized protein</fullName>
    </submittedName>
</protein>